<dbReference type="InterPro" id="IPR015943">
    <property type="entry name" value="WD40/YVTN_repeat-like_dom_sf"/>
</dbReference>
<sequence precursor="true">MKSVQKLLIISILLCLSSCSVFHAQQSISRKDNTNDEFLLKQNWNFSLSHLKEIEFYSFLRPACKDNIIFAANRFGIIRAINLKNGKKKWSTNLSSKKIISLFNYQFFSKITSFLHCAKFIQFLSGRQSILLSAGIAVNGNYIYVGTEKNQLYALNANDGSVLWKTTLMGEAMSFPVISNGLVFIHTANGILQAINQNTGNVLWNIHLEEDPVLLSMKGECAVAIKSDKLIIGSDNGSVKAFYINTGKLLWQYNITIQVNGKPVSRLRDVDSTPIIIGNIVYCVAYNGHLTALNLETGAVIWQQDIGSIRDVAVNNECIYVVDQNDIIWSIIQDNGQIKWSQKFLHHLTSPIIYKKFLVVADDRGYLFFLNIANGSIIYQQHINNYGFISNLLVAKDNLILQSKDEKIYSFTAGKKAIK</sequence>
<comment type="similarity">
    <text evidence="4">Belongs to the BamB family.</text>
</comment>
<feature type="signal peptide" evidence="4">
    <location>
        <begin position="1"/>
        <end position="23"/>
    </location>
</feature>
<name>C5WC84_9ENTR</name>
<dbReference type="RefSeq" id="WP_041068680.1">
    <property type="nucleotide sequence ID" value="NZ_AP010872.1"/>
</dbReference>
<reference evidence="6 7" key="1">
    <citation type="journal article" date="2011" name="Genome Biol. Evol.">
        <title>Reductive evolution of bacterial genome in insect gut environment.</title>
        <authorList>
            <person name="Nikoh N."/>
            <person name="Hosokawa T."/>
            <person name="Ohshima K."/>
            <person name="Hattori M."/>
            <person name="Fukatsu T."/>
        </authorList>
    </citation>
    <scope>NUCLEOTIDE SEQUENCE [LARGE SCALE GENOMIC DNA]</scope>
    <source>
        <strain evidence="6 7">Mpkobe</strain>
    </source>
</reference>
<protein>
    <recommendedName>
        <fullName evidence="4">Outer membrane protein assembly factor BamB</fullName>
    </recommendedName>
</protein>
<evidence type="ECO:0000256" key="3">
    <source>
        <dbReference type="ARBA" id="ARBA00023237"/>
    </source>
</evidence>
<dbReference type="GO" id="GO:0043165">
    <property type="term" value="P:Gram-negative-bacterium-type cell outer membrane assembly"/>
    <property type="evidence" value="ECO:0007669"/>
    <property type="project" value="UniProtKB-UniRule"/>
</dbReference>
<keyword evidence="2 4" id="KW-0472">Membrane</keyword>
<dbReference type="Gene3D" id="2.130.10.10">
    <property type="entry name" value="YVTN repeat-like/Quinoprotein amine dehydrogenase"/>
    <property type="match status" value="1"/>
</dbReference>
<dbReference type="GO" id="GO:0009279">
    <property type="term" value="C:cell outer membrane"/>
    <property type="evidence" value="ECO:0007669"/>
    <property type="project" value="UniProtKB-SubCell"/>
</dbReference>
<feature type="domain" description="Pyrrolo-quinoline quinone repeat" evidence="5">
    <location>
        <begin position="75"/>
        <end position="342"/>
    </location>
</feature>
<dbReference type="PANTHER" id="PTHR34512">
    <property type="entry name" value="CELL SURFACE PROTEIN"/>
    <property type="match status" value="1"/>
</dbReference>
<dbReference type="InterPro" id="IPR017687">
    <property type="entry name" value="BamB"/>
</dbReference>
<dbReference type="PANTHER" id="PTHR34512:SF30">
    <property type="entry name" value="OUTER MEMBRANE PROTEIN ASSEMBLY FACTOR BAMB"/>
    <property type="match status" value="1"/>
</dbReference>
<dbReference type="HOGENOM" id="CLU_027480_0_1_6"/>
<evidence type="ECO:0000313" key="7">
    <source>
        <dbReference type="Proteomes" id="UP000061704"/>
    </source>
</evidence>
<gene>
    <name evidence="6" type="primary">yfgL</name>
    <name evidence="4" type="synonym">bamB</name>
    <name evidence="6" type="ORF">ICMP_074</name>
</gene>
<dbReference type="InterPro" id="IPR002372">
    <property type="entry name" value="PQQ_rpt_dom"/>
</dbReference>
<keyword evidence="7" id="KW-1185">Reference proteome</keyword>
<evidence type="ECO:0000313" key="6">
    <source>
        <dbReference type="EMBL" id="BAH82940.1"/>
    </source>
</evidence>
<keyword evidence="1 4" id="KW-0732">Signal</keyword>
<dbReference type="SUPFAM" id="SSF50998">
    <property type="entry name" value="Quinoprotein alcohol dehydrogenase-like"/>
    <property type="match status" value="2"/>
</dbReference>
<evidence type="ECO:0000256" key="4">
    <source>
        <dbReference type="HAMAP-Rule" id="MF_00923"/>
    </source>
</evidence>
<organism evidence="6 7">
    <name type="scientific">Candidatus Ishikawaella capsulata Mpkobe</name>
    <dbReference type="NCBI Taxonomy" id="476281"/>
    <lineage>
        <taxon>Bacteria</taxon>
        <taxon>Pseudomonadati</taxon>
        <taxon>Pseudomonadota</taxon>
        <taxon>Gammaproteobacteria</taxon>
        <taxon>Enterobacterales</taxon>
        <taxon>Enterobacteriaceae</taxon>
        <taxon>Candidatus Ishikawella</taxon>
    </lineage>
</organism>
<dbReference type="SMART" id="SM00564">
    <property type="entry name" value="PQQ"/>
    <property type="match status" value="7"/>
</dbReference>
<dbReference type="GO" id="GO:0051205">
    <property type="term" value="P:protein insertion into membrane"/>
    <property type="evidence" value="ECO:0007669"/>
    <property type="project" value="UniProtKB-UniRule"/>
</dbReference>
<dbReference type="KEGG" id="icp:ICMP_074"/>
<dbReference type="Proteomes" id="UP000061704">
    <property type="component" value="Chromosome"/>
</dbReference>
<dbReference type="AlphaFoldDB" id="C5WC84"/>
<comment type="function">
    <text evidence="4">Part of the outer membrane protein assembly complex, which is involved in assembly and insertion of beta-barrel proteins into the outer membrane.</text>
</comment>
<dbReference type="OrthoDB" id="5173551at2"/>
<dbReference type="HAMAP" id="MF_00923">
    <property type="entry name" value="OM_assembly_BamB"/>
    <property type="match status" value="1"/>
</dbReference>
<evidence type="ECO:0000256" key="2">
    <source>
        <dbReference type="ARBA" id="ARBA00023136"/>
    </source>
</evidence>
<proteinExistence type="inferred from homology"/>
<dbReference type="NCBIfam" id="TIGR03300">
    <property type="entry name" value="assembly_YfgL"/>
    <property type="match status" value="1"/>
</dbReference>
<dbReference type="EMBL" id="AP010872">
    <property type="protein sequence ID" value="BAH82940.1"/>
    <property type="molecule type" value="Genomic_DNA"/>
</dbReference>
<dbReference type="STRING" id="476281.ICMP_074"/>
<dbReference type="Pfam" id="PF13360">
    <property type="entry name" value="PQQ_2"/>
    <property type="match status" value="1"/>
</dbReference>
<keyword evidence="3 4" id="KW-0998">Cell outer membrane</keyword>
<comment type="subunit">
    <text evidence="4">Part of the Bam complex, which is composed of the outer membrane protein BamA, and four lipoproteins BamB, BamC, BamD and BamE.</text>
</comment>
<comment type="subcellular location">
    <subcellularLocation>
        <location evidence="4">Cell outer membrane</location>
    </subcellularLocation>
</comment>
<evidence type="ECO:0000256" key="1">
    <source>
        <dbReference type="ARBA" id="ARBA00022729"/>
    </source>
</evidence>
<feature type="chain" id="PRO_5009008559" description="Outer membrane protein assembly factor BamB" evidence="4">
    <location>
        <begin position="24"/>
        <end position="419"/>
    </location>
</feature>
<evidence type="ECO:0000259" key="5">
    <source>
        <dbReference type="Pfam" id="PF13360"/>
    </source>
</evidence>
<dbReference type="InterPro" id="IPR011047">
    <property type="entry name" value="Quinoprotein_ADH-like_sf"/>
</dbReference>
<accession>C5WC84</accession>
<dbReference type="InterPro" id="IPR018391">
    <property type="entry name" value="PQQ_b-propeller_rpt"/>
</dbReference>